<accession>A0ABP9ZIV1</accession>
<evidence type="ECO:0000256" key="3">
    <source>
        <dbReference type="ARBA" id="ARBA00022801"/>
    </source>
</evidence>
<keyword evidence="4" id="KW-0788">Thiol protease</keyword>
<dbReference type="Gene3D" id="3.30.70.1490">
    <property type="entry name" value="Cysteine protease Prp"/>
    <property type="match status" value="1"/>
</dbReference>
<dbReference type="SUPFAM" id="SSF118010">
    <property type="entry name" value="TM1457-like"/>
    <property type="match status" value="1"/>
</dbReference>
<dbReference type="PANTHER" id="PTHR39178">
    <property type="entry name" value="HYPOTHETICAL RIBOSOME-ASSOCIATED PROTEIN"/>
    <property type="match status" value="1"/>
</dbReference>
<dbReference type="PANTHER" id="PTHR39178:SF1">
    <property type="entry name" value="RIBOSOMAL-PROCESSING CYSTEINE PROTEASE PRP"/>
    <property type="match status" value="1"/>
</dbReference>
<dbReference type="InterPro" id="IPR036764">
    <property type="entry name" value="Peptidase_Prp_sf"/>
</dbReference>
<evidence type="ECO:0000256" key="4">
    <source>
        <dbReference type="ARBA" id="ARBA00022807"/>
    </source>
</evidence>
<reference evidence="7 8" key="1">
    <citation type="submission" date="2024-03" db="EMBL/GenBank/DDBJ databases">
        <title>Inconsistent identification of Apilactobacillus kunkeei-related strains obtained by well-developed overall genome related indices.</title>
        <authorList>
            <person name="Maeno S."/>
            <person name="Endo A."/>
        </authorList>
    </citation>
    <scope>NUCLEOTIDE SEQUENCE [LARGE SCALE GENOMIC DNA]</scope>
    <source>
        <strain evidence="7 8">20H-10</strain>
    </source>
</reference>
<name>A0ABP9ZIV1_9LACO</name>
<dbReference type="GO" id="GO:0006508">
    <property type="term" value="P:proteolysis"/>
    <property type="evidence" value="ECO:0007669"/>
    <property type="project" value="UniProtKB-KW"/>
</dbReference>
<sequence length="113" mass="12046">MILASINHDKDDRITGFSITGHADSGEYGKDIVCAAVSVLSISTVNGIDGVAHVTPIIKSNDVDGGYMEVSIPEANSDEDEIAAQAILLTFQNGMLDISQSYADYIKLDIIKD</sequence>
<dbReference type="RefSeq" id="WP_053950051.1">
    <property type="nucleotide sequence ID" value="NZ_BAABVV010000037.1"/>
</dbReference>
<dbReference type="Proteomes" id="UP001438112">
    <property type="component" value="Unassembled WGS sequence"/>
</dbReference>
<keyword evidence="8" id="KW-1185">Reference proteome</keyword>
<dbReference type="InterPro" id="IPR007422">
    <property type="entry name" value="Peptidase_Prp"/>
</dbReference>
<keyword evidence="1" id="KW-0690">Ribosome biogenesis</keyword>
<comment type="caution">
    <text evidence="7">The sequence shown here is derived from an EMBL/GenBank/DDBJ whole genome shotgun (WGS) entry which is preliminary data.</text>
</comment>
<comment type="similarity">
    <text evidence="5">Belongs to the Prp family.</text>
</comment>
<evidence type="ECO:0000256" key="5">
    <source>
        <dbReference type="ARBA" id="ARBA00044503"/>
    </source>
</evidence>
<evidence type="ECO:0000256" key="1">
    <source>
        <dbReference type="ARBA" id="ARBA00022517"/>
    </source>
</evidence>
<evidence type="ECO:0000256" key="2">
    <source>
        <dbReference type="ARBA" id="ARBA00022670"/>
    </source>
</evidence>
<evidence type="ECO:0000313" key="7">
    <source>
        <dbReference type="EMBL" id="GAA6114709.1"/>
    </source>
</evidence>
<dbReference type="EMBL" id="BAABVV010000037">
    <property type="protein sequence ID" value="GAA6114709.1"/>
    <property type="molecule type" value="Genomic_DNA"/>
</dbReference>
<proteinExistence type="inferred from homology"/>
<keyword evidence="2 7" id="KW-0645">Protease</keyword>
<gene>
    <name evidence="7" type="ORF">AP20H10_10720</name>
</gene>
<dbReference type="CDD" id="cd16332">
    <property type="entry name" value="Prp-like"/>
    <property type="match status" value="1"/>
</dbReference>
<dbReference type="GO" id="GO:0008233">
    <property type="term" value="F:peptidase activity"/>
    <property type="evidence" value="ECO:0007669"/>
    <property type="project" value="UniProtKB-KW"/>
</dbReference>
<evidence type="ECO:0000313" key="8">
    <source>
        <dbReference type="Proteomes" id="UP001438112"/>
    </source>
</evidence>
<protein>
    <recommendedName>
        <fullName evidence="6">Ribosomal processing cysteine protease Prp</fullName>
    </recommendedName>
</protein>
<keyword evidence="3" id="KW-0378">Hydrolase</keyword>
<organism evidence="7 8">
    <name type="scientific">Apilactobacillus apinorum</name>
    <dbReference type="NCBI Taxonomy" id="1218495"/>
    <lineage>
        <taxon>Bacteria</taxon>
        <taxon>Bacillati</taxon>
        <taxon>Bacillota</taxon>
        <taxon>Bacilli</taxon>
        <taxon>Lactobacillales</taxon>
        <taxon>Lactobacillaceae</taxon>
        <taxon>Apilactobacillus</taxon>
    </lineage>
</organism>
<dbReference type="Pfam" id="PF04327">
    <property type="entry name" value="Peptidase_Prp"/>
    <property type="match status" value="1"/>
</dbReference>
<evidence type="ECO:0000256" key="6">
    <source>
        <dbReference type="ARBA" id="ARBA00044538"/>
    </source>
</evidence>